<evidence type="ECO:0000256" key="1">
    <source>
        <dbReference type="ARBA" id="ARBA00001947"/>
    </source>
</evidence>
<dbReference type="CDD" id="cd07387">
    <property type="entry name" value="MPP_PolD2_C"/>
    <property type="match status" value="1"/>
</dbReference>
<feature type="region of interest" description="Disordered" evidence="25">
    <location>
        <begin position="1318"/>
        <end position="1338"/>
    </location>
</feature>
<reference evidence="27 28" key="1">
    <citation type="submission" date="2018-10" db="EMBL/GenBank/DDBJ databases">
        <title>Fifty Aureobasidium pullulans genomes reveal a recombining polyextremotolerant generalist.</title>
        <authorList>
            <person name="Gostincar C."/>
            <person name="Turk M."/>
            <person name="Zajc J."/>
            <person name="Gunde-Cimerman N."/>
        </authorList>
    </citation>
    <scope>NUCLEOTIDE SEQUENCE [LARGE SCALE GENOMIC DNA]</scope>
    <source>
        <strain evidence="27 28">EXF-11900</strain>
    </source>
</reference>
<comment type="function">
    <text evidence="23">Degrades mitochondrial transit peptides after their cleavage in the intermembrane space or in the matrix, and presequence peptides; clearance of these peptides is required to keep the presequence processing machinery running. Preferentially cleaves the N-terminal side of paired basic amino acid residues. Also degrades other unstructured peptides. May function as an ATP-dependent peptidase as opposed to a metalloendopeptidase.</text>
</comment>
<dbReference type="FunFam" id="3.30.830.10:FF:000013">
    <property type="entry name" value="Mitochondrial presequence protease"/>
    <property type="match status" value="1"/>
</dbReference>
<evidence type="ECO:0000256" key="12">
    <source>
        <dbReference type="ARBA" id="ARBA00022695"/>
    </source>
</evidence>
<keyword evidence="18" id="KW-0809">Transit peptide</keyword>
<dbReference type="InterPro" id="IPR055130">
    <property type="entry name" value="PreP_C"/>
</dbReference>
<comment type="subunit">
    <text evidence="7">Monomer and homodimer; homodimerization is induced by binding of the substrate.</text>
</comment>
<evidence type="ECO:0000256" key="6">
    <source>
        <dbReference type="ARBA" id="ARBA00007575"/>
    </source>
</evidence>
<evidence type="ECO:0000256" key="23">
    <source>
        <dbReference type="ARBA" id="ARBA00045897"/>
    </source>
</evidence>
<dbReference type="Gene3D" id="2.40.50.430">
    <property type="match status" value="1"/>
</dbReference>
<dbReference type="Gene3D" id="3.60.21.50">
    <property type="match status" value="1"/>
</dbReference>
<evidence type="ECO:0000256" key="24">
    <source>
        <dbReference type="ARBA" id="ARBA00049244"/>
    </source>
</evidence>
<keyword evidence="14" id="KW-0479">Metal-binding</keyword>
<comment type="similarity">
    <text evidence="5">Belongs to the DNA polymerase delta/II small subunit family.</text>
</comment>
<evidence type="ECO:0000256" key="20">
    <source>
        <dbReference type="ARBA" id="ARBA00023128"/>
    </source>
</evidence>
<dbReference type="InterPro" id="IPR007863">
    <property type="entry name" value="Peptidase_M16_C"/>
</dbReference>
<keyword evidence="10" id="KW-0645">Protease</keyword>
<evidence type="ECO:0000256" key="17">
    <source>
        <dbReference type="ARBA" id="ARBA00022932"/>
    </source>
</evidence>
<evidence type="ECO:0000256" key="18">
    <source>
        <dbReference type="ARBA" id="ARBA00022946"/>
    </source>
</evidence>
<organism evidence="27 28">
    <name type="scientific">Aureobasidium pullulans</name>
    <name type="common">Black yeast</name>
    <name type="synonym">Pullularia pullulans</name>
    <dbReference type="NCBI Taxonomy" id="5580"/>
    <lineage>
        <taxon>Eukaryota</taxon>
        <taxon>Fungi</taxon>
        <taxon>Dikarya</taxon>
        <taxon>Ascomycota</taxon>
        <taxon>Pezizomycotina</taxon>
        <taxon>Dothideomycetes</taxon>
        <taxon>Dothideomycetidae</taxon>
        <taxon>Dothideales</taxon>
        <taxon>Saccotheciaceae</taxon>
        <taxon>Aureobasidium</taxon>
    </lineage>
</organism>
<evidence type="ECO:0000256" key="22">
    <source>
        <dbReference type="ARBA" id="ARBA00034552"/>
    </source>
</evidence>
<dbReference type="Proteomes" id="UP000304951">
    <property type="component" value="Unassembled WGS sequence"/>
</dbReference>
<evidence type="ECO:0000259" key="26">
    <source>
        <dbReference type="SMART" id="SM01264"/>
    </source>
</evidence>
<feature type="region of interest" description="Disordered" evidence="25">
    <location>
        <begin position="1"/>
        <end position="22"/>
    </location>
</feature>
<dbReference type="SMART" id="SM01264">
    <property type="entry name" value="M16C_associated"/>
    <property type="match status" value="1"/>
</dbReference>
<dbReference type="Pfam" id="PF22516">
    <property type="entry name" value="PreP_C"/>
    <property type="match status" value="1"/>
</dbReference>
<dbReference type="Pfam" id="PF18018">
    <property type="entry name" value="DNA_pol_D_N"/>
    <property type="match status" value="1"/>
</dbReference>
<proteinExistence type="inferred from homology"/>
<feature type="domain" description="Peptidase M16C associated" evidence="26">
    <location>
        <begin position="534"/>
        <end position="790"/>
    </location>
</feature>
<keyword evidence="17" id="KW-0239">DNA-directed DNA polymerase</keyword>
<dbReference type="Pfam" id="PF00675">
    <property type="entry name" value="Peptidase_M16"/>
    <property type="match status" value="1"/>
</dbReference>
<dbReference type="GO" id="GO:0003677">
    <property type="term" value="F:DNA binding"/>
    <property type="evidence" value="ECO:0007669"/>
    <property type="project" value="InterPro"/>
</dbReference>
<evidence type="ECO:0000256" key="25">
    <source>
        <dbReference type="SAM" id="MobiDB-lite"/>
    </source>
</evidence>
<evidence type="ECO:0000313" key="27">
    <source>
        <dbReference type="EMBL" id="THV68382.1"/>
    </source>
</evidence>
<evidence type="ECO:0000256" key="19">
    <source>
        <dbReference type="ARBA" id="ARBA00023049"/>
    </source>
</evidence>
<dbReference type="InterPro" id="IPR007185">
    <property type="entry name" value="DNA_pol_a/d/e_bsu"/>
</dbReference>
<dbReference type="InterPro" id="IPR041863">
    <property type="entry name" value="PolD2_C"/>
</dbReference>
<feature type="compositionally biased region" description="Polar residues" evidence="25">
    <location>
        <begin position="13"/>
        <end position="22"/>
    </location>
</feature>
<dbReference type="GO" id="GO:0006281">
    <property type="term" value="P:DNA repair"/>
    <property type="evidence" value="ECO:0007669"/>
    <property type="project" value="UniProtKB-ARBA"/>
</dbReference>
<dbReference type="GO" id="GO:0043625">
    <property type="term" value="C:delta DNA polymerase complex"/>
    <property type="evidence" value="ECO:0007669"/>
    <property type="project" value="UniProtKB-ARBA"/>
</dbReference>
<comment type="similarity">
    <text evidence="6">Belongs to the peptidase M16 family. PreP subfamily.</text>
</comment>
<dbReference type="Pfam" id="PF08367">
    <property type="entry name" value="M16C_assoc"/>
    <property type="match status" value="1"/>
</dbReference>
<evidence type="ECO:0000256" key="4">
    <source>
        <dbReference type="ARBA" id="ARBA00004569"/>
    </source>
</evidence>
<evidence type="ECO:0000256" key="13">
    <source>
        <dbReference type="ARBA" id="ARBA00022705"/>
    </source>
</evidence>
<evidence type="ECO:0000256" key="3">
    <source>
        <dbReference type="ARBA" id="ARBA00004305"/>
    </source>
</evidence>
<evidence type="ECO:0000313" key="28">
    <source>
        <dbReference type="Proteomes" id="UP000304951"/>
    </source>
</evidence>
<dbReference type="GO" id="GO:0046872">
    <property type="term" value="F:metal ion binding"/>
    <property type="evidence" value="ECO:0007669"/>
    <property type="project" value="UniProtKB-KW"/>
</dbReference>
<dbReference type="InterPro" id="IPR013578">
    <property type="entry name" value="Peptidase_M16C_assoc"/>
</dbReference>
<accession>A0A4S8SD33</accession>
<keyword evidence="19" id="KW-0482">Metalloprotease</keyword>
<dbReference type="FunFam" id="3.30.830.10:FF:000009">
    <property type="entry name" value="Presequence protease, mitochondrial"/>
    <property type="match status" value="1"/>
</dbReference>
<evidence type="ECO:0000256" key="2">
    <source>
        <dbReference type="ARBA" id="ARBA00004123"/>
    </source>
</evidence>
<dbReference type="InterPro" id="IPR011249">
    <property type="entry name" value="Metalloenz_LuxS/M16"/>
</dbReference>
<keyword evidence="20" id="KW-0496">Mitochondrion</keyword>
<comment type="catalytic activity">
    <reaction evidence="24">
        <text>DNA(n) + a 2'-deoxyribonucleoside 5'-triphosphate = DNA(n+1) + diphosphate</text>
        <dbReference type="Rhea" id="RHEA:22508"/>
        <dbReference type="Rhea" id="RHEA-COMP:17339"/>
        <dbReference type="Rhea" id="RHEA-COMP:17340"/>
        <dbReference type="ChEBI" id="CHEBI:33019"/>
        <dbReference type="ChEBI" id="CHEBI:61560"/>
        <dbReference type="ChEBI" id="CHEBI:173112"/>
        <dbReference type="EC" id="2.7.7.7"/>
    </reaction>
</comment>
<keyword evidence="12" id="KW-0548">Nucleotidyltransferase</keyword>
<dbReference type="Pfam" id="PF04042">
    <property type="entry name" value="DNA_pol_E_B"/>
    <property type="match status" value="1"/>
</dbReference>
<dbReference type="Gene3D" id="3.30.830.10">
    <property type="entry name" value="Metalloenzyme, LuxS/M16 peptidase-like"/>
    <property type="match status" value="4"/>
</dbReference>
<keyword evidence="16" id="KW-0862">Zinc</keyword>
<sequence>MTSVPLRDCPESIVNSPSFPETQLKPTRSRALIYSEMLRGVNRLATRPNRLSHTNLPALRRSYASVTDLSNYPKPGDQLHGFTLKRAKHVPELELTALQFTHERTGADYLHIARDDQNNVFSIGFKTNPPDATGVPHILEHTTLCGSQKFPVRDPFFKMLPRSLSNFMNAFTSSDHTTYPFATTNAQDFKNLMGVYLDATLHPLLQEHDFTQEGWRLGPENPQAENPSSDDIIFKGVVYNEMKGQMSDSQYLYYIRFHENLFPAINNSGGDPQKMTDLTYEQLKKFHADHYHPSNAKVLTYGNLPLTEHLQSIGKELDSFSRISVDSDIKVPESLDNGPRSVTVKGPLDPLSPADSQYKTSVTWLMGDTSNVLENFSLSIISSLLMDGYGSPLYRNLIEAGLGPDFSPNTGFDGSGKRGVFSVGLNGVKQENVPKVKEAVSETLRQVREKGFDQSKIDGILHQLELSLKHKTANFGMSIIQRLKPGWFNGVDVFDALAWQQTVDTFKAECAKGGYLEGLLEKYLLNDNTLTFTMEPSATYGEDLLAEEAQRLASKKAEVEQLFGSKQEAYDQLKKRELELVEQQMQEQDLSCLPSVHVKDIPRSKPITETRQDSLDNVKVQWREAPTNGLTYFRALSIFKNLPTELRTFVPLFCDALMRIGTKTKSMEEIEDLIKLKTGGVSFGYHACTSPTNTSACEEGLSLSGFALDQNVPALYDLIRTIILETDFDGPKAKASLRELIQSAASGGADTIAESGHAYARRVAEAGISPHGNLLEQTGGISQIKHMVNLASLSEIGDDIIQPLKTIQQLVAANVSNMRVAITCGAESTSINEAALQGFLSGTFSSSESSSQSQSSQALTRNAKSFFPLPYQVYYSGLALPTVPYTDAAGAPLAVLAQLLTHKHLHREIRERGGAYGGGAYSRALDGVFGFYSYRDPNPENTIKVLDKVGKWAVDRKWTDRDLEDAKLSVFQALDAPRSVSEEGMTRFVSGVTPDMEQTRRQQLLDVSKEQVRDAAERFLVNGMSSSSMAVLGARKSFVDEAQGWKVQEIGLGGAAEAEAEAEISPLCIICMIMMTTKLSRRCMDERDPNGEMKLSRVRSGSCDASPSDAGSQPSHNLLVIDTQLQHIALRHGALKFGRCAVAASITLQRTPSSYKPLRSFHLAKGEQKHYQQQYADMYFARLAVLKPAVERVASEAWDGFEIGGDEVHKVDRVLDVRQGELVWVAGTVYMEMPLKPNILDDISKHHWIAAPPPRLKFTSGESDQIMLEDESGRLRLTGSFLSSCLLVTGCIVAVMGTENANGDFEVIDLKIPELAPQPERWSQGQSDGATKKKDTKKEKAGKIAIVSTLGVSGDSGDTMALDLLVEYLLGESTSPDEQEKISSISRLLIAGNSLSSANPIPSAEDLPAKKPSAVKKYGYDASAYNPAPTDRLDSLLESLLPSIPITLIPGEQDPTHTSLPQQPMHSALFPRSRAYMAAPNSEDTAWFDTVTNPWEGDVDGWRILATGGQPIDDVFKYVEGDDRLEMMEATLRWRLCAPTAPDTLWCYPFQEKDRFVIEATPHVYIVGNQPRFESTIVEGPDGQSCRIISVPRFKDTGELLLLDAETLEVEVVKFGVYQET</sequence>
<dbReference type="EC" id="2.7.7.7" evidence="8"/>
<dbReference type="SUPFAM" id="SSF63411">
    <property type="entry name" value="LuxS/MPP-like metallohydrolase"/>
    <property type="match status" value="4"/>
</dbReference>
<evidence type="ECO:0000256" key="14">
    <source>
        <dbReference type="ARBA" id="ARBA00022723"/>
    </source>
</evidence>
<evidence type="ECO:0000256" key="16">
    <source>
        <dbReference type="ARBA" id="ARBA00022833"/>
    </source>
</evidence>
<dbReference type="PANTHER" id="PTHR43016">
    <property type="entry name" value="PRESEQUENCE PROTEASE"/>
    <property type="match status" value="1"/>
</dbReference>
<dbReference type="FunFam" id="3.30.830.10:FF:000011">
    <property type="entry name" value="Presequence protease, mitochondrial"/>
    <property type="match status" value="1"/>
</dbReference>
<comment type="cofactor">
    <cofactor evidence="1">
        <name>Zn(2+)</name>
        <dbReference type="ChEBI" id="CHEBI:29105"/>
    </cofactor>
</comment>
<dbReference type="GO" id="GO:0004222">
    <property type="term" value="F:metalloendopeptidase activity"/>
    <property type="evidence" value="ECO:0007669"/>
    <property type="project" value="TreeGrafter"/>
</dbReference>
<gene>
    <name evidence="27" type="ORF">D6D28_06748</name>
</gene>
<protein>
    <recommendedName>
        <fullName evidence="9">Presequence protease, mitochondrial</fullName>
        <ecNumber evidence="8">2.7.7.7</ecNumber>
    </recommendedName>
    <alternativeName>
        <fullName evidence="22">Pitrilysin metalloproteinase</fullName>
    </alternativeName>
</protein>
<evidence type="ECO:0000256" key="5">
    <source>
        <dbReference type="ARBA" id="ARBA00006035"/>
    </source>
</evidence>
<dbReference type="GO" id="GO:0005758">
    <property type="term" value="C:mitochondrial intermembrane space"/>
    <property type="evidence" value="ECO:0007669"/>
    <property type="project" value="UniProtKB-SubCell"/>
</dbReference>
<comment type="subcellular location">
    <subcellularLocation>
        <location evidence="4">Mitochondrion intermembrane space</location>
    </subcellularLocation>
    <subcellularLocation>
        <location evidence="3">Mitochondrion matrix</location>
    </subcellularLocation>
    <subcellularLocation>
        <location evidence="2">Nucleus</location>
    </subcellularLocation>
</comment>
<evidence type="ECO:0000256" key="21">
    <source>
        <dbReference type="ARBA" id="ARBA00023242"/>
    </source>
</evidence>
<evidence type="ECO:0000256" key="7">
    <source>
        <dbReference type="ARBA" id="ARBA00011853"/>
    </source>
</evidence>
<dbReference type="FunFam" id="2.40.50.430:FF:000002">
    <property type="entry name" value="DNA polymerase delta subunit"/>
    <property type="match status" value="1"/>
</dbReference>
<dbReference type="GO" id="GO:0016485">
    <property type="term" value="P:protein processing"/>
    <property type="evidence" value="ECO:0007669"/>
    <property type="project" value="TreeGrafter"/>
</dbReference>
<keyword evidence="11" id="KW-0808">Transferase</keyword>
<dbReference type="Pfam" id="PF05193">
    <property type="entry name" value="Peptidase_M16_C"/>
    <property type="match status" value="1"/>
</dbReference>
<keyword evidence="15" id="KW-0378">Hydrolase</keyword>
<comment type="caution">
    <text evidence="27">The sequence shown here is derived from an EMBL/GenBank/DDBJ whole genome shotgun (WGS) entry which is preliminary data.</text>
</comment>
<keyword evidence="13" id="KW-0235">DNA replication</keyword>
<dbReference type="GO" id="GO:0005759">
    <property type="term" value="C:mitochondrial matrix"/>
    <property type="evidence" value="ECO:0007669"/>
    <property type="project" value="UniProtKB-SubCell"/>
</dbReference>
<evidence type="ECO:0000256" key="15">
    <source>
        <dbReference type="ARBA" id="ARBA00022801"/>
    </source>
</evidence>
<name>A0A4S8SD33_AURPU</name>
<dbReference type="GO" id="GO:0006273">
    <property type="term" value="P:lagging strand elongation"/>
    <property type="evidence" value="ECO:0007669"/>
    <property type="project" value="UniProtKB-ARBA"/>
</dbReference>
<keyword evidence="21" id="KW-0539">Nucleus</keyword>
<evidence type="ECO:0000256" key="11">
    <source>
        <dbReference type="ARBA" id="ARBA00022679"/>
    </source>
</evidence>
<evidence type="ECO:0000256" key="8">
    <source>
        <dbReference type="ARBA" id="ARBA00012417"/>
    </source>
</evidence>
<dbReference type="PANTHER" id="PTHR43016:SF13">
    <property type="entry name" value="PRESEQUENCE PROTEASE, MITOCHONDRIAL"/>
    <property type="match status" value="1"/>
</dbReference>
<dbReference type="EMBL" id="QZAF01000327">
    <property type="protein sequence ID" value="THV68382.1"/>
    <property type="molecule type" value="Genomic_DNA"/>
</dbReference>
<dbReference type="InterPro" id="IPR011765">
    <property type="entry name" value="Pept_M16_N"/>
</dbReference>
<evidence type="ECO:0000256" key="9">
    <source>
        <dbReference type="ARBA" id="ARBA00020167"/>
    </source>
</evidence>
<dbReference type="InterPro" id="IPR040663">
    <property type="entry name" value="DNA_pol_D_N"/>
</dbReference>
<evidence type="ECO:0000256" key="10">
    <source>
        <dbReference type="ARBA" id="ARBA00022670"/>
    </source>
</evidence>
<dbReference type="GO" id="GO:0003887">
    <property type="term" value="F:DNA-directed DNA polymerase activity"/>
    <property type="evidence" value="ECO:0007669"/>
    <property type="project" value="UniProtKB-KW"/>
</dbReference>